<reference evidence="1" key="1">
    <citation type="journal article" date="2014" name="Front. Microbiol.">
        <title>High frequency of phylogenetically diverse reductive dehalogenase-homologous genes in deep subseafloor sedimentary metagenomes.</title>
        <authorList>
            <person name="Kawai M."/>
            <person name="Futagami T."/>
            <person name="Toyoda A."/>
            <person name="Takaki Y."/>
            <person name="Nishi S."/>
            <person name="Hori S."/>
            <person name="Arai W."/>
            <person name="Tsubouchi T."/>
            <person name="Morono Y."/>
            <person name="Uchiyama I."/>
            <person name="Ito T."/>
            <person name="Fujiyama A."/>
            <person name="Inagaki F."/>
            <person name="Takami H."/>
        </authorList>
    </citation>
    <scope>NUCLEOTIDE SEQUENCE</scope>
    <source>
        <strain evidence="1">Expedition CK06-06</strain>
    </source>
</reference>
<dbReference type="AlphaFoldDB" id="X0V1H7"/>
<accession>X0V1H7</accession>
<gene>
    <name evidence="1" type="ORF">S01H1_38603</name>
</gene>
<evidence type="ECO:0000313" key="1">
    <source>
        <dbReference type="EMBL" id="GAG06383.1"/>
    </source>
</evidence>
<sequence>MNRRRFAILAGAGFVFLVFLISVTFVLGFAVSRWVGPALSVSKELVPASGPRQAQEGVLKLTVSPVDRQPGETLRRPPQTRPGTELGSLAELYRQLNPGVVSIQVLLRRG</sequence>
<dbReference type="EMBL" id="BARS01024312">
    <property type="protein sequence ID" value="GAG06383.1"/>
    <property type="molecule type" value="Genomic_DNA"/>
</dbReference>
<protein>
    <submittedName>
        <fullName evidence="1">Uncharacterized protein</fullName>
    </submittedName>
</protein>
<organism evidence="1">
    <name type="scientific">marine sediment metagenome</name>
    <dbReference type="NCBI Taxonomy" id="412755"/>
    <lineage>
        <taxon>unclassified sequences</taxon>
        <taxon>metagenomes</taxon>
        <taxon>ecological metagenomes</taxon>
    </lineage>
</organism>
<proteinExistence type="predicted"/>
<name>X0V1H7_9ZZZZ</name>
<comment type="caution">
    <text evidence="1">The sequence shown here is derived from an EMBL/GenBank/DDBJ whole genome shotgun (WGS) entry which is preliminary data.</text>
</comment>
<feature type="non-terminal residue" evidence="1">
    <location>
        <position position="110"/>
    </location>
</feature>